<dbReference type="AlphaFoldDB" id="A0A376L9S2"/>
<feature type="domain" description="Transcriptional regulator LacI/GalR-like sensor" evidence="4">
    <location>
        <begin position="42"/>
        <end position="190"/>
    </location>
</feature>
<dbReference type="InterPro" id="IPR028082">
    <property type="entry name" value="Peripla_BP_I"/>
</dbReference>
<dbReference type="EMBL" id="UGAB01000002">
    <property type="protein sequence ID" value="STF41012.1"/>
    <property type="molecule type" value="Genomic_DNA"/>
</dbReference>
<protein>
    <submittedName>
        <fullName evidence="5">Transcriptional regulator</fullName>
    </submittedName>
</protein>
<reference evidence="5 6" key="1">
    <citation type="submission" date="2018-06" db="EMBL/GenBank/DDBJ databases">
        <authorList>
            <consortium name="Pathogen Informatics"/>
            <person name="Doyle S."/>
        </authorList>
    </citation>
    <scope>NUCLEOTIDE SEQUENCE [LARGE SCALE GENOMIC DNA]</scope>
    <source>
        <strain evidence="5 6">NCTC7928</strain>
    </source>
</reference>
<dbReference type="Pfam" id="PF13377">
    <property type="entry name" value="Peripla_BP_3"/>
    <property type="match status" value="1"/>
</dbReference>
<proteinExistence type="predicted"/>
<sequence length="217" mass="23709">MDEIDDIIDAHSQPIMVLNRRLRKNTSHSVWCDHKQTSFNAVAELINAGHQEIAFLTGSMDSPTSIERLAGYKDALSQHGIALNEKLIANGKMDARQRAEGVETLLERGAKFSALVASNDDMAIGAMKALHERGVAVPEQVSVIGFDDIAIAPYIVPALSSVKIPVTEMIQEIIGRLIFMLDGGDFSPPKTFSGKTDPPRLPHCSFAINIVITCHRH</sequence>
<dbReference type="SUPFAM" id="SSF53822">
    <property type="entry name" value="Periplasmic binding protein-like I"/>
    <property type="match status" value="1"/>
</dbReference>
<evidence type="ECO:0000256" key="3">
    <source>
        <dbReference type="ARBA" id="ARBA00023163"/>
    </source>
</evidence>
<gene>
    <name evidence="5" type="primary">ascG_1</name>
    <name evidence="5" type="ORF">NCTC7928_01600</name>
</gene>
<keyword evidence="1" id="KW-0805">Transcription regulation</keyword>
<dbReference type="GO" id="GO:0003700">
    <property type="term" value="F:DNA-binding transcription factor activity"/>
    <property type="evidence" value="ECO:0007669"/>
    <property type="project" value="TreeGrafter"/>
</dbReference>
<keyword evidence="3" id="KW-0804">Transcription</keyword>
<evidence type="ECO:0000256" key="1">
    <source>
        <dbReference type="ARBA" id="ARBA00023015"/>
    </source>
</evidence>
<dbReference type="Gene3D" id="3.40.50.2300">
    <property type="match status" value="2"/>
</dbReference>
<name>A0A376L9S2_ECOLX</name>
<accession>A0A376L9S2</accession>
<evidence type="ECO:0000259" key="4">
    <source>
        <dbReference type="Pfam" id="PF13377"/>
    </source>
</evidence>
<evidence type="ECO:0000256" key="2">
    <source>
        <dbReference type="ARBA" id="ARBA00023125"/>
    </source>
</evidence>
<dbReference type="PANTHER" id="PTHR30146">
    <property type="entry name" value="LACI-RELATED TRANSCRIPTIONAL REPRESSOR"/>
    <property type="match status" value="1"/>
</dbReference>
<dbReference type="Proteomes" id="UP000254877">
    <property type="component" value="Unassembled WGS sequence"/>
</dbReference>
<keyword evidence="2" id="KW-0238">DNA-binding</keyword>
<dbReference type="InterPro" id="IPR046335">
    <property type="entry name" value="LacI/GalR-like_sensor"/>
</dbReference>
<dbReference type="PANTHER" id="PTHR30146:SF67">
    <property type="entry name" value="HTH-TYPE TRANSCRIPTIONAL REGULATOR ASCG"/>
    <property type="match status" value="1"/>
</dbReference>
<evidence type="ECO:0000313" key="6">
    <source>
        <dbReference type="Proteomes" id="UP000254877"/>
    </source>
</evidence>
<dbReference type="GO" id="GO:0000976">
    <property type="term" value="F:transcription cis-regulatory region binding"/>
    <property type="evidence" value="ECO:0007669"/>
    <property type="project" value="TreeGrafter"/>
</dbReference>
<evidence type="ECO:0000313" key="5">
    <source>
        <dbReference type="EMBL" id="STF41012.1"/>
    </source>
</evidence>
<organism evidence="5 6">
    <name type="scientific">Escherichia coli</name>
    <dbReference type="NCBI Taxonomy" id="562"/>
    <lineage>
        <taxon>Bacteria</taxon>
        <taxon>Pseudomonadati</taxon>
        <taxon>Pseudomonadota</taxon>
        <taxon>Gammaproteobacteria</taxon>
        <taxon>Enterobacterales</taxon>
        <taxon>Enterobacteriaceae</taxon>
        <taxon>Escherichia</taxon>
    </lineage>
</organism>